<dbReference type="EMBL" id="JBHLTG010000002">
    <property type="protein sequence ID" value="MFC0678047.1"/>
    <property type="molecule type" value="Genomic_DNA"/>
</dbReference>
<protein>
    <submittedName>
        <fullName evidence="1">Nucleotidyltransferase domain-containing protein</fullName>
    </submittedName>
</protein>
<sequence>MQASHVLELLDLISGAGLRAWVGGGWAVDAVVGRQTREHGDLDLAADASQLNALLALLAKEGFRITVDWLPSRAELTAPDGRRVDIHPVEFAADGSGVQAGHGGPPFEYPVDAFTTGSIAGRTVNCLSVEQQLRFREGYAPRDVDRHDVALLRRGSTGE</sequence>
<proteinExistence type="predicted"/>
<evidence type="ECO:0000313" key="1">
    <source>
        <dbReference type="EMBL" id="MFC0678047.1"/>
    </source>
</evidence>
<dbReference type="RefSeq" id="WP_386667558.1">
    <property type="nucleotide sequence ID" value="NZ_JBHLTG010000002.1"/>
</dbReference>
<name>A0ABV6RM43_9GAMM</name>
<keyword evidence="2" id="KW-1185">Reference proteome</keyword>
<dbReference type="Proteomes" id="UP001589896">
    <property type="component" value="Unassembled WGS sequence"/>
</dbReference>
<evidence type="ECO:0000313" key="2">
    <source>
        <dbReference type="Proteomes" id="UP001589896"/>
    </source>
</evidence>
<dbReference type="Pfam" id="PF10706">
    <property type="entry name" value="Aminoglyc_resit"/>
    <property type="match status" value="1"/>
</dbReference>
<gene>
    <name evidence="1" type="ORF">ACFFGH_09350</name>
</gene>
<dbReference type="InterPro" id="IPR019646">
    <property type="entry name" value="Aminoglyc_AdlTrfase"/>
</dbReference>
<accession>A0ABV6RM43</accession>
<dbReference type="Gene3D" id="3.30.460.40">
    <property type="match status" value="1"/>
</dbReference>
<comment type="caution">
    <text evidence="1">The sequence shown here is derived from an EMBL/GenBank/DDBJ whole genome shotgun (WGS) entry which is preliminary data.</text>
</comment>
<organism evidence="1 2">
    <name type="scientific">Lysobacter korlensis</name>
    <dbReference type="NCBI Taxonomy" id="553636"/>
    <lineage>
        <taxon>Bacteria</taxon>
        <taxon>Pseudomonadati</taxon>
        <taxon>Pseudomonadota</taxon>
        <taxon>Gammaproteobacteria</taxon>
        <taxon>Lysobacterales</taxon>
        <taxon>Lysobacteraceae</taxon>
        <taxon>Lysobacter</taxon>
    </lineage>
</organism>
<reference evidence="1 2" key="1">
    <citation type="submission" date="2024-09" db="EMBL/GenBank/DDBJ databases">
        <authorList>
            <person name="Sun Q."/>
            <person name="Mori K."/>
        </authorList>
    </citation>
    <scope>NUCLEOTIDE SEQUENCE [LARGE SCALE GENOMIC DNA]</scope>
    <source>
        <strain evidence="1 2">KCTC 23076</strain>
    </source>
</reference>